<dbReference type="EMBL" id="JAGFMF010011803">
    <property type="protein sequence ID" value="KAG8512109.1"/>
    <property type="molecule type" value="Genomic_DNA"/>
</dbReference>
<name>A0A8J6DKW2_GALPY</name>
<evidence type="ECO:0000313" key="1">
    <source>
        <dbReference type="EMBL" id="KAG8512109.1"/>
    </source>
</evidence>
<dbReference type="AlphaFoldDB" id="A0A8J6DKW2"/>
<proteinExistence type="predicted"/>
<gene>
    <name evidence="1" type="ORF">J0S82_011239</name>
</gene>
<reference evidence="1" key="1">
    <citation type="journal article" date="2021" name="Evol. Appl.">
        <title>The genome of the Pyrenean desman and the effects of bottlenecks and inbreeding on the genomic landscape of an endangered species.</title>
        <authorList>
            <person name="Escoda L."/>
            <person name="Castresana J."/>
        </authorList>
    </citation>
    <scope>NUCLEOTIDE SEQUENCE</scope>
    <source>
        <strain evidence="1">IBE-C5619</strain>
    </source>
</reference>
<keyword evidence="2" id="KW-1185">Reference proteome</keyword>
<accession>A0A8J6DKW2</accession>
<sequence length="79" mass="9107">MKKCQKDQGVDIVPKYLKQSSTMVRKIVHEVFAGWNSCPSEFIFAENNAVIPLEQVSADLQIKDLCKVEYQFKIFPDKL</sequence>
<organism evidence="1 2">
    <name type="scientific">Galemys pyrenaicus</name>
    <name type="common">Iberian desman</name>
    <name type="synonym">Pyrenean desman</name>
    <dbReference type="NCBI Taxonomy" id="202257"/>
    <lineage>
        <taxon>Eukaryota</taxon>
        <taxon>Metazoa</taxon>
        <taxon>Chordata</taxon>
        <taxon>Craniata</taxon>
        <taxon>Vertebrata</taxon>
        <taxon>Euteleostomi</taxon>
        <taxon>Mammalia</taxon>
        <taxon>Eutheria</taxon>
        <taxon>Laurasiatheria</taxon>
        <taxon>Eulipotyphla</taxon>
        <taxon>Talpidae</taxon>
        <taxon>Galemys</taxon>
    </lineage>
</organism>
<dbReference type="OrthoDB" id="17560at2759"/>
<dbReference type="Proteomes" id="UP000700334">
    <property type="component" value="Unassembled WGS sequence"/>
</dbReference>
<evidence type="ECO:0000313" key="2">
    <source>
        <dbReference type="Proteomes" id="UP000700334"/>
    </source>
</evidence>
<protein>
    <submittedName>
        <fullName evidence="1">Uncharacterized protein</fullName>
    </submittedName>
</protein>
<comment type="caution">
    <text evidence="1">The sequence shown here is derived from an EMBL/GenBank/DDBJ whole genome shotgun (WGS) entry which is preliminary data.</text>
</comment>
<feature type="non-terminal residue" evidence="1">
    <location>
        <position position="1"/>
    </location>
</feature>